<dbReference type="EMBL" id="NZEX01000073">
    <property type="protein sequence ID" value="MAH63049.1"/>
    <property type="molecule type" value="Genomic_DNA"/>
</dbReference>
<dbReference type="PANTHER" id="PTHR35446">
    <property type="entry name" value="SI:CH211-175M2.5"/>
    <property type="match status" value="1"/>
</dbReference>
<dbReference type="InterPro" id="IPR029032">
    <property type="entry name" value="AhpD-like"/>
</dbReference>
<gene>
    <name evidence="1" type="ORF">CMN54_06315</name>
</gene>
<dbReference type="PANTHER" id="PTHR35446:SF2">
    <property type="entry name" value="CARBOXYMUCONOLACTONE DECARBOXYLASE-LIKE DOMAIN-CONTAINING PROTEIN"/>
    <property type="match status" value="1"/>
</dbReference>
<keyword evidence="1" id="KW-0560">Oxidoreductase</keyword>
<dbReference type="NCBIfam" id="TIGR01926">
    <property type="entry name" value="peroxid_rel"/>
    <property type="match status" value="1"/>
</dbReference>
<proteinExistence type="predicted"/>
<dbReference type="Gene3D" id="1.20.1290.10">
    <property type="entry name" value="AhpD-like"/>
    <property type="match status" value="1"/>
</dbReference>
<accession>A0A2D6YIP0</accession>
<dbReference type="SUPFAM" id="SSF69118">
    <property type="entry name" value="AhpD-like"/>
    <property type="match status" value="1"/>
</dbReference>
<evidence type="ECO:0000313" key="1">
    <source>
        <dbReference type="EMBL" id="MAH63049.1"/>
    </source>
</evidence>
<dbReference type="InterPro" id="IPR010195">
    <property type="entry name" value="Uncharacterised_peroxidase-rel"/>
</dbReference>
<evidence type="ECO:0000313" key="2">
    <source>
        <dbReference type="Proteomes" id="UP000226525"/>
    </source>
</evidence>
<dbReference type="Proteomes" id="UP000226525">
    <property type="component" value="Unassembled WGS sequence"/>
</dbReference>
<dbReference type="GO" id="GO:0004601">
    <property type="term" value="F:peroxidase activity"/>
    <property type="evidence" value="ECO:0007669"/>
    <property type="project" value="UniProtKB-KW"/>
</dbReference>
<organism evidence="1 2">
    <name type="scientific">SAR324 cluster bacterium</name>
    <dbReference type="NCBI Taxonomy" id="2024889"/>
    <lineage>
        <taxon>Bacteria</taxon>
        <taxon>Deltaproteobacteria</taxon>
        <taxon>SAR324 cluster</taxon>
    </lineage>
</organism>
<comment type="caution">
    <text evidence="1">The sequence shown here is derived from an EMBL/GenBank/DDBJ whole genome shotgun (WGS) entry which is preliminary data.</text>
</comment>
<protein>
    <submittedName>
        <fullName evidence="1">Alkylhydroperoxidase</fullName>
    </submittedName>
</protein>
<sequence length="191" mass="21323">MSAWIHMVPLEEATGSVKDAYDLAKTPSGTVDNVMRAHSLRPHTMVGHLKLYRSVLHHSENSLPLWFLEAVGVYTSLLNECVYSYTHHFANMQRLLEDPQRSKAIEEALRDQAPEKAFSGKELALIYYTGKLTLSPGKVSEQDLLDAREAGASDGEILEVNQVCAYFCYSNRTLNGLGIQLGEDAIGFYKE</sequence>
<reference evidence="2" key="1">
    <citation type="submission" date="2017-09" db="EMBL/GenBank/DDBJ databases">
        <title>The Reconstruction of 2,631 Draft Metagenome-Assembled Genomes from the Global Oceans.</title>
        <authorList>
            <person name="Tully B.J."/>
            <person name="Graham E.D."/>
            <person name="Heidelberg J.F."/>
        </authorList>
    </citation>
    <scope>NUCLEOTIDE SEQUENCE [LARGE SCALE GENOMIC DNA]</scope>
</reference>
<dbReference type="AlphaFoldDB" id="A0A2D6YIP0"/>
<name>A0A2D6YIP0_9DELT</name>
<keyword evidence="1" id="KW-0575">Peroxidase</keyword>